<name>A0A286P3L2_9GAMM</name>
<dbReference type="Pfam" id="PF00266">
    <property type="entry name" value="Aminotran_5"/>
    <property type="match status" value="1"/>
</dbReference>
<dbReference type="Gene3D" id="3.40.640.10">
    <property type="entry name" value="Type I PLP-dependent aspartate aminotransferase-like (Major domain)"/>
    <property type="match status" value="1"/>
</dbReference>
<dbReference type="InterPro" id="IPR015424">
    <property type="entry name" value="PyrdxlP-dep_Trfase"/>
</dbReference>
<dbReference type="KEGG" id="mmai:sS8_0266"/>
<organism evidence="3 4">
    <name type="scientific">Methylocaldum marinum</name>
    <dbReference type="NCBI Taxonomy" id="1432792"/>
    <lineage>
        <taxon>Bacteria</taxon>
        <taxon>Pseudomonadati</taxon>
        <taxon>Pseudomonadota</taxon>
        <taxon>Gammaproteobacteria</taxon>
        <taxon>Methylococcales</taxon>
        <taxon>Methylococcaceae</taxon>
        <taxon>Methylocaldum</taxon>
    </lineage>
</organism>
<dbReference type="OrthoDB" id="9808002at2"/>
<dbReference type="Proteomes" id="UP000266313">
    <property type="component" value="Chromosome"/>
</dbReference>
<accession>A0A286P3L2</accession>
<dbReference type="InterPro" id="IPR015421">
    <property type="entry name" value="PyrdxlP-dep_Trfase_major"/>
</dbReference>
<reference evidence="3 4" key="1">
    <citation type="submission" date="2016-12" db="EMBL/GenBank/DDBJ databases">
        <title>Genome sequencing of Methylocaldum marinum.</title>
        <authorList>
            <person name="Takeuchi M."/>
            <person name="Kamagata Y."/>
            <person name="Hiraoka S."/>
            <person name="Oshima K."/>
            <person name="Hattori M."/>
            <person name="Iwasaki W."/>
        </authorList>
    </citation>
    <scope>NUCLEOTIDE SEQUENCE [LARGE SCALE GENOMIC DNA]</scope>
    <source>
        <strain evidence="3 4">S8</strain>
    </source>
</reference>
<evidence type="ECO:0000259" key="2">
    <source>
        <dbReference type="Pfam" id="PF00266"/>
    </source>
</evidence>
<evidence type="ECO:0000313" key="4">
    <source>
        <dbReference type="Proteomes" id="UP000266313"/>
    </source>
</evidence>
<evidence type="ECO:0000313" key="3">
    <source>
        <dbReference type="EMBL" id="BBA32234.1"/>
    </source>
</evidence>
<evidence type="ECO:0000256" key="1">
    <source>
        <dbReference type="ARBA" id="ARBA00022898"/>
    </source>
</evidence>
<dbReference type="SUPFAM" id="SSF53383">
    <property type="entry name" value="PLP-dependent transferases"/>
    <property type="match status" value="1"/>
</dbReference>
<dbReference type="AlphaFoldDB" id="A0A286P3L2"/>
<dbReference type="Gene3D" id="3.90.1150.10">
    <property type="entry name" value="Aspartate Aminotransferase, domain 1"/>
    <property type="match status" value="1"/>
</dbReference>
<dbReference type="PANTHER" id="PTHR43586">
    <property type="entry name" value="CYSTEINE DESULFURASE"/>
    <property type="match status" value="1"/>
</dbReference>
<gene>
    <name evidence="3" type="ORF">sS8_0266</name>
</gene>
<dbReference type="InterPro" id="IPR015422">
    <property type="entry name" value="PyrdxlP-dep_Trfase_small"/>
</dbReference>
<dbReference type="InterPro" id="IPR000192">
    <property type="entry name" value="Aminotrans_V_dom"/>
</dbReference>
<feature type="domain" description="Aminotransferase class V" evidence="2">
    <location>
        <begin position="25"/>
        <end position="427"/>
    </location>
</feature>
<dbReference type="EMBL" id="AP017928">
    <property type="protein sequence ID" value="BBA32234.1"/>
    <property type="molecule type" value="Genomic_DNA"/>
</dbReference>
<dbReference type="RefSeq" id="WP_119628065.1">
    <property type="nucleotide sequence ID" value="NZ_AP017928.1"/>
</dbReference>
<protein>
    <submittedName>
        <fullName evidence="3">Cysteine desulfurase</fullName>
    </submittedName>
</protein>
<keyword evidence="4" id="KW-1185">Reference proteome</keyword>
<keyword evidence="1" id="KW-0663">Pyridoxal phosphate</keyword>
<dbReference type="PANTHER" id="PTHR43586:SF8">
    <property type="entry name" value="CYSTEINE DESULFURASE 1, CHLOROPLASTIC"/>
    <property type="match status" value="1"/>
</dbReference>
<sequence length="485" mass="52823">MDFSTLFFGADTSYLTAAGVRKRFHYLDSTASTLMFKNALRAKEAALSHYGNIHSSCHFNARISQKFFDLSQREVLRFFNVDESTHSVIFMGSGVTAALNFLARTMQEGFGEKSTVAISPMEHHSNDLPHRKYSGKLLLLPLLSTDGELGCIDVQGSRDLIAEHASDLRYVSVTGVSNVTGIINPIAQLSEICRDYDVPLIVDGAQMVAHVPLDLSAGALANISALVFSSHKIYAPGGPGVIVARNEFLKQLPAVELGGGMVGKVHRQGYELATSLSGRFQAGTPNILGAVELGCALNMLMDIGMEKVQAHERALMDLVWGVLTEHPKVKIYGSKNRTTAPRAGAISFNITGVEHGLAAMILNDYHCVAVRNECFCAHPYVRDLMLDDLWNIPVDGLTEDQVRVRVLEMSGMLRVSFGLYNTAEDVLAMAEGVGDIAENVNSYRRLYVSKGDGNFEAIDGGSDLNAIDQDMIFGRRPTFPGSSIR</sequence>
<proteinExistence type="predicted"/>